<dbReference type="SUPFAM" id="SSF56003">
    <property type="entry name" value="Molybdenum cofactor-binding domain"/>
    <property type="match status" value="1"/>
</dbReference>
<dbReference type="InterPro" id="IPR037165">
    <property type="entry name" value="AldOxase/xan_DH_Mopterin-bd_sf"/>
</dbReference>
<accession>A0A3Q9QWM6</accession>
<dbReference type="SMART" id="SM01008">
    <property type="entry name" value="Ald_Xan_dh_C"/>
    <property type="match status" value="1"/>
</dbReference>
<organism evidence="2 3">
    <name type="scientific">Neobacillus mesonae</name>
    <dbReference type="NCBI Taxonomy" id="1193713"/>
    <lineage>
        <taxon>Bacteria</taxon>
        <taxon>Bacillati</taxon>
        <taxon>Bacillota</taxon>
        <taxon>Bacilli</taxon>
        <taxon>Bacillales</taxon>
        <taxon>Bacillaceae</taxon>
        <taxon>Neobacillus</taxon>
    </lineage>
</organism>
<evidence type="ECO:0000313" key="2">
    <source>
        <dbReference type="EMBL" id="AZU64957.1"/>
    </source>
</evidence>
<dbReference type="Pfam" id="PF20256">
    <property type="entry name" value="MoCoBD_2"/>
    <property type="match status" value="1"/>
</dbReference>
<keyword evidence="3" id="KW-1185">Reference proteome</keyword>
<reference evidence="2 3" key="1">
    <citation type="submission" date="2017-07" db="EMBL/GenBank/DDBJ databases">
        <title>The complete genome sequence of Bacillus mesonae strain H20-5, an efficient strain improving plant abiotic stress resistance.</title>
        <authorList>
            <person name="Kim S.Y."/>
            <person name="Song H."/>
            <person name="Sang M.K."/>
            <person name="Weon H.-Y."/>
            <person name="Song J."/>
        </authorList>
    </citation>
    <scope>NUCLEOTIDE SEQUENCE [LARGE SCALE GENOMIC DNA]</scope>
    <source>
        <strain evidence="2 3">H20-5</strain>
    </source>
</reference>
<proteinExistence type="predicted"/>
<dbReference type="Pfam" id="PF01315">
    <property type="entry name" value="Ald_Xan_dh_C"/>
    <property type="match status" value="1"/>
</dbReference>
<evidence type="ECO:0000259" key="1">
    <source>
        <dbReference type="SMART" id="SM01008"/>
    </source>
</evidence>
<protein>
    <submittedName>
        <fullName evidence="2">Oxidoreductase</fullName>
    </submittedName>
</protein>
<evidence type="ECO:0000313" key="3">
    <source>
        <dbReference type="Proteomes" id="UP000282892"/>
    </source>
</evidence>
<dbReference type="STRING" id="1193713.GCA_001636315_05021"/>
<gene>
    <name evidence="2" type="ORF">CHR53_12915</name>
</gene>
<dbReference type="KEGG" id="nmk:CHR53_12915"/>
<dbReference type="SUPFAM" id="SSF54665">
    <property type="entry name" value="CO dehydrogenase molybdoprotein N-domain-like"/>
    <property type="match status" value="1"/>
</dbReference>
<dbReference type="OrthoDB" id="9759099at2"/>
<dbReference type="InterPro" id="IPR008274">
    <property type="entry name" value="AldOxase/xan_DH_MoCoBD1"/>
</dbReference>
<dbReference type="InterPro" id="IPR016208">
    <property type="entry name" value="Ald_Oxase/xanthine_DH-like"/>
</dbReference>
<dbReference type="InterPro" id="IPR036856">
    <property type="entry name" value="Ald_Oxase/Xan_DH_a/b_sf"/>
</dbReference>
<dbReference type="PANTHER" id="PTHR11908">
    <property type="entry name" value="XANTHINE DEHYDROGENASE"/>
    <property type="match status" value="1"/>
</dbReference>
<dbReference type="Gene3D" id="3.90.1170.50">
    <property type="entry name" value="Aldehyde oxidase/xanthine dehydrogenase, a/b hammerhead"/>
    <property type="match status" value="1"/>
</dbReference>
<dbReference type="GO" id="GO:0005506">
    <property type="term" value="F:iron ion binding"/>
    <property type="evidence" value="ECO:0007669"/>
    <property type="project" value="InterPro"/>
</dbReference>
<dbReference type="PANTHER" id="PTHR11908:SF157">
    <property type="entry name" value="XANTHINE DEHYDROGENASE SUBUNIT D-RELATED"/>
    <property type="match status" value="1"/>
</dbReference>
<dbReference type="Gene3D" id="3.30.365.10">
    <property type="entry name" value="Aldehyde oxidase/xanthine dehydrogenase, molybdopterin binding domain"/>
    <property type="match status" value="4"/>
</dbReference>
<dbReference type="Proteomes" id="UP000282892">
    <property type="component" value="Chromosome"/>
</dbReference>
<dbReference type="EMBL" id="CP022572">
    <property type="protein sequence ID" value="AZU64957.1"/>
    <property type="molecule type" value="Genomic_DNA"/>
</dbReference>
<feature type="domain" description="Aldehyde oxidase/xanthine dehydrogenase a/b hammerhead" evidence="1">
    <location>
        <begin position="38"/>
        <end position="144"/>
    </location>
</feature>
<dbReference type="GO" id="GO:0016491">
    <property type="term" value="F:oxidoreductase activity"/>
    <property type="evidence" value="ECO:0007669"/>
    <property type="project" value="InterPro"/>
</dbReference>
<name>A0A3Q9QWM6_9BACI</name>
<dbReference type="Pfam" id="PF02738">
    <property type="entry name" value="MoCoBD_1"/>
    <property type="match status" value="1"/>
</dbReference>
<dbReference type="InterPro" id="IPR000674">
    <property type="entry name" value="Ald_Oxase/Xan_DH_a/b"/>
</dbReference>
<dbReference type="InterPro" id="IPR046867">
    <property type="entry name" value="AldOxase/xan_DH_MoCoBD2"/>
</dbReference>
<dbReference type="AlphaFoldDB" id="A0A3Q9QWM6"/>
<sequence length="783" mass="85297">MNNEIQVKEKTTSGEENSTDFKWIGKPVKRIDGEPKVTGELKYMTDIHYDNMLWGKILRAKYPYAKIKGIDTSKAEALEGVVAVLTHKDVPGFNGFGIIIPDQPVLAEDIVRCTGDAVALVAAETKEMAEMALGLIEVNYEPLEPVTDPEYAMSKEAAHLHPSGNIHSHVAIRNGDVEKAFAEADLVLENTFYSPRQMHAFIETEGGWGVLGENGILTIQCPGQYAHRDKLQIARALGYNPDLIHVISSPLGGAFGGKDEITVQIYLALLALHSNGRPVKIHLSREESVVAGIKRHPFKVHVKTAAMKDGTLVAQQVRAVADTGAYASLGGAVIALAIEHATGPYKIPNIDLEGFCVYTNNGISGAFRGFGVNQVCVGIETHLDMIARYFHLDPIEIRQKNAYKQGEYSSLGHLVKSSVGTHKTLEAAKNCELWVNQDLYKSKPSEPWKKRGIGVATSFHGIGMGIGVPDYGAASIELLADGYFKVGVGCEEIGGGNSTVYAQAAAELLKCEINKIKVVQGNTKETPDGGTVTASRSTYAGTRAIASAAPNMNKLLTQTAADMFDVPVHEITHLNGLLYVKMRPELSLTHAEIYEYLFENRLNTKVEGHFILPKEKGEIKNSGGAPHHIYGYLTHVVLVEIDTLTGETDVLRVVSIPDAGRVINPQGLEGQTEGGAIMGIGYTLYEDVIIENGIHKTKNFTDYIIPTIRETPIIETIPVEEPEPSNPLGAKGIGEVVMIPIIPAIMNALYDAVGIRIKHLPATPERIFKEMKFLKEKVHPQTR</sequence>